<protein>
    <submittedName>
        <fullName evidence="3">Sulfite exporter TauE/SafE family protein</fullName>
    </submittedName>
</protein>
<feature type="transmembrane region" description="Helical" evidence="1">
    <location>
        <begin position="199"/>
        <end position="222"/>
    </location>
</feature>
<dbReference type="OrthoDB" id="594443at2"/>
<dbReference type="PANTHER" id="PTHR42208">
    <property type="entry name" value="HEAVY METAL TRANSPORTER-RELATED"/>
    <property type="match status" value="1"/>
</dbReference>
<keyword evidence="1" id="KW-0812">Transmembrane</keyword>
<feature type="transmembrane region" description="Helical" evidence="1">
    <location>
        <begin position="131"/>
        <end position="150"/>
    </location>
</feature>
<evidence type="ECO:0000313" key="3">
    <source>
        <dbReference type="EMBL" id="QEC54800.1"/>
    </source>
</evidence>
<accession>A0A5B8UFB9</accession>
<dbReference type="AlphaFoldDB" id="A0A5B8UFB9"/>
<dbReference type="PANTHER" id="PTHR42208:SF1">
    <property type="entry name" value="HEAVY METAL TRANSPORTER"/>
    <property type="match status" value="1"/>
</dbReference>
<evidence type="ECO:0000256" key="1">
    <source>
        <dbReference type="SAM" id="Phobius"/>
    </source>
</evidence>
<sequence length="239" mass="25212">MNVLQIIGIAFAMGAVGSLHCIGMCGPIALSLPMGARSTNGRLHGALLYNLGRIVTYSWLGLVLGLAGGFLITPKAQSTVSVVFGAAILLYLLLPSDTKKRFGKTPPAQSFFLVLRKGLGKLLSTPTNQSLFGIGLLNGLLPCGMIYLALTSSFLTGSLIKGSLFMAAFGAGTFPAMLTVAFFGSFVNQKMRLNFRKAVPFFLACMAVLLVLRGLNLGIPYLSPSLPQHSGSADVLCHQ</sequence>
<feature type="transmembrane region" description="Helical" evidence="1">
    <location>
        <begin position="78"/>
        <end position="94"/>
    </location>
</feature>
<reference evidence="3 4" key="1">
    <citation type="journal article" date="2015" name="Int. J. Syst. Evol. Microbiol.">
        <title>Flavisolibacter ginsenosidimutans sp. nov., with ginsenoside-converting activity isolated from soil used for cultivating ginseng.</title>
        <authorList>
            <person name="Zhao Y."/>
            <person name="Liu Q."/>
            <person name="Kang M.S."/>
            <person name="Jin F."/>
            <person name="Yu H."/>
            <person name="Im W.T."/>
        </authorList>
    </citation>
    <scope>NUCLEOTIDE SEQUENCE [LARGE SCALE GENOMIC DNA]</scope>
    <source>
        <strain evidence="3 4">Gsoil 636</strain>
    </source>
</reference>
<gene>
    <name evidence="3" type="ORF">FSB75_02415</name>
</gene>
<organism evidence="3 4">
    <name type="scientific">Flavisolibacter ginsenosidimutans</name>
    <dbReference type="NCBI Taxonomy" id="661481"/>
    <lineage>
        <taxon>Bacteria</taxon>
        <taxon>Pseudomonadati</taxon>
        <taxon>Bacteroidota</taxon>
        <taxon>Chitinophagia</taxon>
        <taxon>Chitinophagales</taxon>
        <taxon>Chitinophagaceae</taxon>
        <taxon>Flavisolibacter</taxon>
    </lineage>
</organism>
<name>A0A5B8UFB9_9BACT</name>
<feature type="transmembrane region" description="Helical" evidence="1">
    <location>
        <begin position="6"/>
        <end position="30"/>
    </location>
</feature>
<dbReference type="EMBL" id="CP042433">
    <property type="protein sequence ID" value="QEC54800.1"/>
    <property type="molecule type" value="Genomic_DNA"/>
</dbReference>
<feature type="domain" description="Urease accessory protein UreH-like transmembrane" evidence="2">
    <location>
        <begin position="9"/>
        <end position="208"/>
    </location>
</feature>
<dbReference type="RefSeq" id="WP_146782209.1">
    <property type="nucleotide sequence ID" value="NZ_BAABIO010000006.1"/>
</dbReference>
<dbReference type="Proteomes" id="UP000321204">
    <property type="component" value="Chromosome"/>
</dbReference>
<keyword evidence="1" id="KW-0472">Membrane</keyword>
<proteinExistence type="predicted"/>
<feature type="transmembrane region" description="Helical" evidence="1">
    <location>
        <begin position="162"/>
        <end position="187"/>
    </location>
</feature>
<dbReference type="Pfam" id="PF13386">
    <property type="entry name" value="DsbD_2"/>
    <property type="match status" value="1"/>
</dbReference>
<evidence type="ECO:0000313" key="4">
    <source>
        <dbReference type="Proteomes" id="UP000321204"/>
    </source>
</evidence>
<keyword evidence="4" id="KW-1185">Reference proteome</keyword>
<dbReference type="InterPro" id="IPR039447">
    <property type="entry name" value="UreH-like_TM_dom"/>
</dbReference>
<keyword evidence="1" id="KW-1133">Transmembrane helix</keyword>
<dbReference type="KEGG" id="fgg:FSB75_02415"/>
<evidence type="ECO:0000259" key="2">
    <source>
        <dbReference type="Pfam" id="PF13386"/>
    </source>
</evidence>
<feature type="transmembrane region" description="Helical" evidence="1">
    <location>
        <begin position="51"/>
        <end position="72"/>
    </location>
</feature>